<evidence type="ECO:0000313" key="1">
    <source>
        <dbReference type="EMBL" id="GJN33427.1"/>
    </source>
</evidence>
<reference evidence="1" key="2">
    <citation type="submission" date="2021-12" db="EMBL/GenBank/DDBJ databases">
        <title>Resequencing data analysis of finger millet.</title>
        <authorList>
            <person name="Hatakeyama M."/>
            <person name="Aluri S."/>
            <person name="Balachadran M.T."/>
            <person name="Sivarajan S.R."/>
            <person name="Poveda L."/>
            <person name="Shimizu-Inatsugi R."/>
            <person name="Schlapbach R."/>
            <person name="Sreeman S.M."/>
            <person name="Shimizu K.K."/>
        </authorList>
    </citation>
    <scope>NUCLEOTIDE SEQUENCE</scope>
</reference>
<dbReference type="Proteomes" id="UP001054889">
    <property type="component" value="Unassembled WGS sequence"/>
</dbReference>
<keyword evidence="2" id="KW-1185">Reference proteome</keyword>
<sequence length="107" mass="11814">MALHGGRGRGTWFEQQQGMSAFPWGRGAGGTTLAQVMASRAPEPWMIRRDAVRAAEAAAREVALRVHPTKEAERHRQDIVGYLKRLLGSTFGFEVFAFGSVPLKTYP</sequence>
<proteinExistence type="predicted"/>
<dbReference type="PANTHER" id="PTHR45979:SF26">
    <property type="entry name" value="NUCLEOTIDYLTRANSFERASE DOMAIN CONTAINING PROTEIN, EXPRESSED"/>
    <property type="match status" value="1"/>
</dbReference>
<protein>
    <submittedName>
        <fullName evidence="1">Uncharacterized protein</fullName>
    </submittedName>
</protein>
<dbReference type="PANTHER" id="PTHR45979">
    <property type="entry name" value="PAP/OAS1 SUBSTRATE-BINDING DOMAIN SUPERFAMILY"/>
    <property type="match status" value="1"/>
</dbReference>
<evidence type="ECO:0000313" key="2">
    <source>
        <dbReference type="Proteomes" id="UP001054889"/>
    </source>
</evidence>
<comment type="caution">
    <text evidence="1">The sequence shown here is derived from an EMBL/GenBank/DDBJ whole genome shotgun (WGS) entry which is preliminary data.</text>
</comment>
<organism evidence="1 2">
    <name type="scientific">Eleusine coracana subsp. coracana</name>
    <dbReference type="NCBI Taxonomy" id="191504"/>
    <lineage>
        <taxon>Eukaryota</taxon>
        <taxon>Viridiplantae</taxon>
        <taxon>Streptophyta</taxon>
        <taxon>Embryophyta</taxon>
        <taxon>Tracheophyta</taxon>
        <taxon>Spermatophyta</taxon>
        <taxon>Magnoliopsida</taxon>
        <taxon>Liliopsida</taxon>
        <taxon>Poales</taxon>
        <taxon>Poaceae</taxon>
        <taxon>PACMAD clade</taxon>
        <taxon>Chloridoideae</taxon>
        <taxon>Cynodonteae</taxon>
        <taxon>Eleusininae</taxon>
        <taxon>Eleusine</taxon>
    </lineage>
</organism>
<gene>
    <name evidence="1" type="primary">gb22025</name>
    <name evidence="1" type="ORF">PR202_gb22025</name>
</gene>
<dbReference type="EMBL" id="BQKI01000084">
    <property type="protein sequence ID" value="GJN33427.1"/>
    <property type="molecule type" value="Genomic_DNA"/>
</dbReference>
<dbReference type="InterPro" id="IPR058921">
    <property type="entry name" value="PAP/OAS1-rel"/>
</dbReference>
<dbReference type="AlphaFoldDB" id="A0AAV5FFI5"/>
<accession>A0AAV5FFI5</accession>
<name>A0AAV5FFI5_ELECO</name>
<reference evidence="1" key="1">
    <citation type="journal article" date="2018" name="DNA Res.">
        <title>Multiple hybrid de novo genome assembly of finger millet, an orphan allotetraploid crop.</title>
        <authorList>
            <person name="Hatakeyama M."/>
            <person name="Aluri S."/>
            <person name="Balachadran M.T."/>
            <person name="Sivarajan S.R."/>
            <person name="Patrignani A."/>
            <person name="Gruter S."/>
            <person name="Poveda L."/>
            <person name="Shimizu-Inatsugi R."/>
            <person name="Baeten J."/>
            <person name="Francoijs K.J."/>
            <person name="Nataraja K.N."/>
            <person name="Reddy Y.A.N."/>
            <person name="Phadnis S."/>
            <person name="Ravikumar R.L."/>
            <person name="Schlapbach R."/>
            <person name="Sreeman S.M."/>
            <person name="Shimizu K.K."/>
        </authorList>
    </citation>
    <scope>NUCLEOTIDE SEQUENCE</scope>
</reference>